<dbReference type="EMBL" id="KZ805329">
    <property type="protein sequence ID" value="PVI03587.1"/>
    <property type="molecule type" value="Genomic_DNA"/>
</dbReference>
<keyword evidence="2" id="KW-0472">Membrane</keyword>
<feature type="transmembrane region" description="Helical" evidence="2">
    <location>
        <begin position="32"/>
        <end position="50"/>
    </location>
</feature>
<proteinExistence type="predicted"/>
<reference evidence="3 4" key="1">
    <citation type="journal article" date="2018" name="Sci. Rep.">
        <title>Comparative genomics provides insights into the lifestyle and reveals functional heterogeneity of dark septate endophytic fungi.</title>
        <authorList>
            <person name="Knapp D.G."/>
            <person name="Nemeth J.B."/>
            <person name="Barry K."/>
            <person name="Hainaut M."/>
            <person name="Henrissat B."/>
            <person name="Johnson J."/>
            <person name="Kuo A."/>
            <person name="Lim J.H.P."/>
            <person name="Lipzen A."/>
            <person name="Nolan M."/>
            <person name="Ohm R.A."/>
            <person name="Tamas L."/>
            <person name="Grigoriev I.V."/>
            <person name="Spatafora J.W."/>
            <person name="Nagy L.G."/>
            <person name="Kovacs G.M."/>
        </authorList>
    </citation>
    <scope>NUCLEOTIDE SEQUENCE [LARGE SCALE GENOMIC DNA]</scope>
    <source>
        <strain evidence="3 4">DSE2036</strain>
    </source>
</reference>
<evidence type="ECO:0000313" key="3">
    <source>
        <dbReference type="EMBL" id="PVI03587.1"/>
    </source>
</evidence>
<feature type="transmembrane region" description="Helical" evidence="2">
    <location>
        <begin position="9"/>
        <end position="26"/>
    </location>
</feature>
<protein>
    <submittedName>
        <fullName evidence="3">Uncharacterized protein</fullName>
    </submittedName>
</protein>
<keyword evidence="2" id="KW-0812">Transmembrane</keyword>
<evidence type="ECO:0000256" key="2">
    <source>
        <dbReference type="SAM" id="Phobius"/>
    </source>
</evidence>
<accession>A0A2V1DZD7</accession>
<organism evidence="3 4">
    <name type="scientific">Periconia macrospinosa</name>
    <dbReference type="NCBI Taxonomy" id="97972"/>
    <lineage>
        <taxon>Eukaryota</taxon>
        <taxon>Fungi</taxon>
        <taxon>Dikarya</taxon>
        <taxon>Ascomycota</taxon>
        <taxon>Pezizomycotina</taxon>
        <taxon>Dothideomycetes</taxon>
        <taxon>Pleosporomycetidae</taxon>
        <taxon>Pleosporales</taxon>
        <taxon>Massarineae</taxon>
        <taxon>Periconiaceae</taxon>
        <taxon>Periconia</taxon>
    </lineage>
</organism>
<evidence type="ECO:0000256" key="1">
    <source>
        <dbReference type="SAM" id="MobiDB-lite"/>
    </source>
</evidence>
<keyword evidence="2" id="KW-1133">Transmembrane helix</keyword>
<feature type="compositionally biased region" description="Basic and acidic residues" evidence="1">
    <location>
        <begin position="89"/>
        <end position="100"/>
    </location>
</feature>
<evidence type="ECO:0000313" key="4">
    <source>
        <dbReference type="Proteomes" id="UP000244855"/>
    </source>
</evidence>
<name>A0A2V1DZD7_9PLEO</name>
<dbReference type="Proteomes" id="UP000244855">
    <property type="component" value="Unassembled WGS sequence"/>
</dbReference>
<keyword evidence="4" id="KW-1185">Reference proteome</keyword>
<feature type="region of interest" description="Disordered" evidence="1">
    <location>
        <begin position="81"/>
        <end position="108"/>
    </location>
</feature>
<dbReference type="AlphaFoldDB" id="A0A2V1DZD7"/>
<gene>
    <name evidence="3" type="ORF">DM02DRAFT_239938</name>
</gene>
<sequence length="118" mass="13637">MYTLLKRSLLFSLSLITILFILFLFLLNHSLLSVLSLLSLSLHSLSGLFVRKAAYIHIYIHTYLSNLPRVCVCMYTSLGIYKNTPPSPKKKDKEEEVGEKVDDDDHTQKRVIINKVRR</sequence>